<accession>A0A6J7W965</accession>
<sequence length="69" mass="7976">MKKPQELKTYFVTATIEVVYECYARSEQEATERFEDSMADADQRSDITENGVAEIIKIEDADTHFTNHD</sequence>
<protein>
    <submittedName>
        <fullName evidence="1">Uncharacterized protein</fullName>
    </submittedName>
</protein>
<reference evidence="1" key="1">
    <citation type="submission" date="2020-05" db="EMBL/GenBank/DDBJ databases">
        <authorList>
            <person name="Chiriac C."/>
            <person name="Salcher M."/>
            <person name="Ghai R."/>
            <person name="Kavagutti S V."/>
        </authorList>
    </citation>
    <scope>NUCLEOTIDE SEQUENCE</scope>
</reference>
<evidence type="ECO:0000313" key="1">
    <source>
        <dbReference type="EMBL" id="CAB5178739.1"/>
    </source>
</evidence>
<organism evidence="1">
    <name type="scientific">uncultured Caudovirales phage</name>
    <dbReference type="NCBI Taxonomy" id="2100421"/>
    <lineage>
        <taxon>Viruses</taxon>
        <taxon>Duplodnaviria</taxon>
        <taxon>Heunggongvirae</taxon>
        <taxon>Uroviricota</taxon>
        <taxon>Caudoviricetes</taxon>
        <taxon>Peduoviridae</taxon>
        <taxon>Maltschvirus</taxon>
        <taxon>Maltschvirus maltsch</taxon>
    </lineage>
</organism>
<proteinExistence type="predicted"/>
<dbReference type="EMBL" id="LR798206">
    <property type="protein sequence ID" value="CAB5178739.1"/>
    <property type="molecule type" value="Genomic_DNA"/>
</dbReference>
<name>A0A6J7W965_9CAUD</name>
<gene>
    <name evidence="1" type="ORF">UFOVP157_32</name>
</gene>